<dbReference type="AlphaFoldDB" id="A0A078KRY8"/>
<keyword evidence="3" id="KW-1185">Reference proteome</keyword>
<dbReference type="Proteomes" id="UP000032431">
    <property type="component" value="Chromosome I"/>
</dbReference>
<accession>A0A078KRY8</accession>
<protein>
    <submittedName>
        <fullName evidence="2">Putative membrane protein</fullName>
    </submittedName>
</protein>
<gene>
    <name evidence="2" type="ORF">CCDG5_0746</name>
</gene>
<sequence>MNKTLATFSKGVAAGIAVGTAVGMIARPMDVRKRARMKKNAAKTIRAIGEVFSDVQNIIR</sequence>
<organism evidence="2 3">
    <name type="scientific">[Clostridium] cellulosi</name>
    <dbReference type="NCBI Taxonomy" id="29343"/>
    <lineage>
        <taxon>Bacteria</taxon>
        <taxon>Bacillati</taxon>
        <taxon>Bacillota</taxon>
        <taxon>Clostridia</taxon>
        <taxon>Eubacteriales</taxon>
        <taxon>Oscillospiraceae</taxon>
        <taxon>Oscillospiraceae incertae sedis</taxon>
    </lineage>
</organism>
<dbReference type="PATRIC" id="fig|29343.3.peg.781"/>
<feature type="transmembrane region" description="Helical" evidence="1">
    <location>
        <begin position="12"/>
        <end position="29"/>
    </location>
</feature>
<keyword evidence="1" id="KW-0472">Membrane</keyword>
<dbReference type="EMBL" id="LM995447">
    <property type="protein sequence ID" value="CDZ23875.1"/>
    <property type="molecule type" value="Genomic_DNA"/>
</dbReference>
<evidence type="ECO:0000313" key="3">
    <source>
        <dbReference type="Proteomes" id="UP000032431"/>
    </source>
</evidence>
<keyword evidence="1" id="KW-1133">Transmembrane helix</keyword>
<name>A0A078KRY8_9FIRM</name>
<dbReference type="STRING" id="29343.CCDG5_0746"/>
<evidence type="ECO:0000313" key="2">
    <source>
        <dbReference type="EMBL" id="CDZ23875.1"/>
    </source>
</evidence>
<dbReference type="KEGG" id="ccel:CCDG5_0746"/>
<keyword evidence="1" id="KW-0812">Transmembrane</keyword>
<proteinExistence type="predicted"/>
<evidence type="ECO:0000256" key="1">
    <source>
        <dbReference type="SAM" id="Phobius"/>
    </source>
</evidence>
<dbReference type="HOGENOM" id="CLU_2933096_0_0_9"/>
<reference evidence="3" key="1">
    <citation type="submission" date="2014-07" db="EMBL/GenBank/DDBJ databases">
        <authorList>
            <person name="Wibberg D."/>
        </authorList>
    </citation>
    <scope>NUCLEOTIDE SEQUENCE [LARGE SCALE GENOMIC DNA]</scope>
    <source>
        <strain evidence="3">DG5</strain>
    </source>
</reference>